<keyword evidence="2" id="KW-1133">Transmembrane helix</keyword>
<feature type="transmembrane region" description="Helical" evidence="2">
    <location>
        <begin position="35"/>
        <end position="60"/>
    </location>
</feature>
<feature type="compositionally biased region" description="Acidic residues" evidence="1">
    <location>
        <begin position="85"/>
        <end position="96"/>
    </location>
</feature>
<feature type="region of interest" description="Disordered" evidence="1">
    <location>
        <begin position="1"/>
        <end position="31"/>
    </location>
</feature>
<feature type="region of interest" description="Disordered" evidence="1">
    <location>
        <begin position="236"/>
        <end position="259"/>
    </location>
</feature>
<keyword evidence="2" id="KW-0812">Transmembrane</keyword>
<dbReference type="Proteomes" id="UP001530377">
    <property type="component" value="Unassembled WGS sequence"/>
</dbReference>
<protein>
    <submittedName>
        <fullName evidence="3">Uncharacterized protein</fullName>
    </submittedName>
</protein>
<comment type="caution">
    <text evidence="3">The sequence shown here is derived from an EMBL/GenBank/DDBJ whole genome shotgun (WGS) entry which is preliminary data.</text>
</comment>
<evidence type="ECO:0000313" key="4">
    <source>
        <dbReference type="Proteomes" id="UP001530377"/>
    </source>
</evidence>
<dbReference type="PANTHER" id="PTHR31485:SF7">
    <property type="entry name" value="PEPTIDYL SERINE ALPHA-GALACTOSYLTRANSFERASE"/>
    <property type="match status" value="1"/>
</dbReference>
<dbReference type="InterPro" id="IPR044845">
    <property type="entry name" value="HPAT/SRGT1-like"/>
</dbReference>
<feature type="region of interest" description="Disordered" evidence="1">
    <location>
        <begin position="80"/>
        <end position="112"/>
    </location>
</feature>
<accession>A0ABD3R6A9</accession>
<sequence length="640" mass="71147">MTMHYGRHIHQGTNDDLDPHHPPRARRPRRRRRRAVLVVATVLSYLVATSWTVSLTYLVARLHRLEYDAGVTLVEVVVSPPSVADPDDDDGETPSPDDDRGGGVAPDDVVDDGSDDDVAAVHVVFSTDCSGYQHWQSISSYYALRRAGHVGRVTRIVSGCDAREKEDGIRSVSRLLGRRSYPTSYPLDLHFTPSHALVVGGGGGRGGVGGEVNRYKYSNKPGGTLDWILARNNRTSDTNMKTNDTTKTSLEEEEEEEEEVVVLVDPDMLALRPIFPALGMGLSISSSSSSPVIDDNTNRGSYRDLVEYVDDTGNAILLRQRHLPPLPSRIARGIAAGQHFGLGGKWASANTNTAGRDFANFNLSYVCGCDSPCLNVPRSDDTNGSTTSHYTTRELADSSYAVGPVYIATNADWMELLPRWHSFTPRVHEQYPKLLAEMFAFTMAAADMRLKFALSSSYMISDPHTMSSTESWAWIDEYSSMVRPTGAGEDDVVRSNDGHHSMRRVCEGATPDSLPIETARRLEDYGYGFHRNDNRRGRRPVGVRAALPTFLHYCQRYQLANHTFAKRRVPHDFFRCDGSPLVFDVAALVRELDMIEDDPALSSIEKKIRSRTGFMLCHIIPLMNMALSEYKRDVCGEDQD</sequence>
<proteinExistence type="predicted"/>
<feature type="compositionally biased region" description="Low complexity" evidence="1">
    <location>
        <begin position="236"/>
        <end position="248"/>
    </location>
</feature>
<name>A0ABD3R6A9_9STRA</name>
<dbReference type="EMBL" id="JALLPB020000495">
    <property type="protein sequence ID" value="KAL3808540.1"/>
    <property type="molecule type" value="Genomic_DNA"/>
</dbReference>
<gene>
    <name evidence="3" type="ORF">ACHAXA_002707</name>
</gene>
<evidence type="ECO:0000256" key="1">
    <source>
        <dbReference type="SAM" id="MobiDB-lite"/>
    </source>
</evidence>
<dbReference type="PANTHER" id="PTHR31485">
    <property type="entry name" value="PEPTIDYL SERINE ALPHA-GALACTOSYLTRANSFERASE"/>
    <property type="match status" value="1"/>
</dbReference>
<feature type="compositionally biased region" description="Basic residues" evidence="1">
    <location>
        <begin position="1"/>
        <end position="10"/>
    </location>
</feature>
<reference evidence="3 4" key="1">
    <citation type="submission" date="2024-10" db="EMBL/GenBank/DDBJ databases">
        <title>Updated reference genomes for cyclostephanoid diatoms.</title>
        <authorList>
            <person name="Roberts W.R."/>
            <person name="Alverson A.J."/>
        </authorList>
    </citation>
    <scope>NUCLEOTIDE SEQUENCE [LARGE SCALE GENOMIC DNA]</scope>
    <source>
        <strain evidence="3 4">AJA228-03</strain>
    </source>
</reference>
<organism evidence="3 4">
    <name type="scientific">Cyclostephanos tholiformis</name>
    <dbReference type="NCBI Taxonomy" id="382380"/>
    <lineage>
        <taxon>Eukaryota</taxon>
        <taxon>Sar</taxon>
        <taxon>Stramenopiles</taxon>
        <taxon>Ochrophyta</taxon>
        <taxon>Bacillariophyta</taxon>
        <taxon>Coscinodiscophyceae</taxon>
        <taxon>Thalassiosirophycidae</taxon>
        <taxon>Stephanodiscales</taxon>
        <taxon>Stephanodiscaceae</taxon>
        <taxon>Cyclostephanos</taxon>
    </lineage>
</organism>
<keyword evidence="4" id="KW-1185">Reference proteome</keyword>
<feature type="compositionally biased region" description="Basic residues" evidence="1">
    <location>
        <begin position="22"/>
        <end position="31"/>
    </location>
</feature>
<dbReference type="AlphaFoldDB" id="A0ABD3R6A9"/>
<keyword evidence="2" id="KW-0472">Membrane</keyword>
<evidence type="ECO:0000313" key="3">
    <source>
        <dbReference type="EMBL" id="KAL3808540.1"/>
    </source>
</evidence>
<evidence type="ECO:0000256" key="2">
    <source>
        <dbReference type="SAM" id="Phobius"/>
    </source>
</evidence>